<dbReference type="STRING" id="66851.MBORA_16810"/>
<dbReference type="PANTHER" id="PTHR43193:SF2">
    <property type="entry name" value="POLYFERREDOXIN PROTEIN FWDF"/>
    <property type="match status" value="1"/>
</dbReference>
<dbReference type="GO" id="GO:0016491">
    <property type="term" value="F:oxidoreductase activity"/>
    <property type="evidence" value="ECO:0007669"/>
    <property type="project" value="UniProtKB-KW"/>
</dbReference>
<dbReference type="EC" id="1.6.5.11" evidence="2"/>
<keyword evidence="3" id="KW-1185">Reference proteome</keyword>
<dbReference type="InterPro" id="IPR043256">
    <property type="entry name" value="MvhB-like"/>
</dbReference>
<dbReference type="InterPro" id="IPR017896">
    <property type="entry name" value="4Fe4S_Fe-S-bd"/>
</dbReference>
<dbReference type="Gene3D" id="3.30.70.20">
    <property type="match status" value="5"/>
</dbReference>
<protein>
    <submittedName>
        <fullName evidence="2">NADH-quinone oxidoreductase subunit I</fullName>
        <ecNumber evidence="2">1.6.5.11</ecNumber>
    </submittedName>
</protein>
<feature type="domain" description="4Fe-4S ferredoxin-type" evidence="1">
    <location>
        <begin position="12"/>
        <end position="41"/>
    </location>
</feature>
<feature type="domain" description="4Fe-4S ferredoxin-type" evidence="1">
    <location>
        <begin position="174"/>
        <end position="204"/>
    </location>
</feature>
<accession>A0A165ZKR8</accession>
<dbReference type="InterPro" id="IPR017900">
    <property type="entry name" value="4Fe4S_Fe_S_CS"/>
</dbReference>
<reference evidence="3" key="1">
    <citation type="journal article" date="2016" name="Genome Announc.">
        <title>Draft Genome Sequences of Methanobrevibacter curvatus DSM11111, Methanobrevibacter cuticularis DSM11139, Methanobrevibacter filiformis DSM11501, and Methanobrevibacter oralis DSM7256.</title>
        <authorList>
            <person name="Poehlein A."/>
            <person name="Seedorf H."/>
        </authorList>
    </citation>
    <scope>NUCLEOTIDE SEQUENCE [LARGE SCALE GENOMIC DNA]</scope>
    <source>
        <strain evidence="3">DSM 7256 / JCM 30027 / ZR</strain>
    </source>
</reference>
<dbReference type="Pfam" id="PF12838">
    <property type="entry name" value="Fer4_7"/>
    <property type="match status" value="1"/>
</dbReference>
<dbReference type="EMBL" id="LWMU01000103">
    <property type="protein sequence ID" value="KZX10844.1"/>
    <property type="molecule type" value="Genomic_DNA"/>
</dbReference>
<sequence>MFNVKREGNETRKLSYKDNNCIGCSICVDVCPTNSLRTGPIVPIARGLIEMDLISINSNSCVLCGLCSTACPFEALTLEINEENIKDTGLYPIWDVESKVNDEECIYCGRCYSACPRDAILFERILPNPQELVRGEITIDDEKCIYCAFCEELCPAQAISIKEIPGFTNDKLNKTIDVDLSRCVFCGVCKRVCPQDAIMEVCSTCMMHDEIKVPEITGNTFITESSCVNCSWCLEVCPVDAINVTKPFEGTLELVETDEKICKHNSCHACIDVCPCNAIELIDEKAVVNLDFCNLCGTCVIACPQNIRVLSRTSMKLNNINSESWNEILNSLLVSK</sequence>
<proteinExistence type="predicted"/>
<feature type="domain" description="4Fe-4S ferredoxin-type" evidence="1">
    <location>
        <begin position="253"/>
        <end position="283"/>
    </location>
</feature>
<keyword evidence="2" id="KW-0560">Oxidoreductase</keyword>
<feature type="domain" description="4Fe-4S ferredoxin-type" evidence="1">
    <location>
        <begin position="96"/>
        <end position="125"/>
    </location>
</feature>
<dbReference type="Pfam" id="PF13237">
    <property type="entry name" value="Fer4_10"/>
    <property type="match status" value="2"/>
</dbReference>
<dbReference type="SUPFAM" id="SSF54862">
    <property type="entry name" value="4Fe-4S ferredoxins"/>
    <property type="match status" value="1"/>
</dbReference>
<feature type="domain" description="4Fe-4S ferredoxin-type" evidence="1">
    <location>
        <begin position="218"/>
        <end position="247"/>
    </location>
</feature>
<feature type="domain" description="4Fe-4S ferredoxin-type" evidence="1">
    <location>
        <begin position="284"/>
        <end position="313"/>
    </location>
</feature>
<dbReference type="PANTHER" id="PTHR43193">
    <property type="match status" value="1"/>
</dbReference>
<dbReference type="AlphaFoldDB" id="A0A165ZKR8"/>
<dbReference type="InterPro" id="IPR053559">
    <property type="entry name" value="Polyferredoxin"/>
</dbReference>
<dbReference type="RefSeq" id="WP_042694623.1">
    <property type="nucleotide sequence ID" value="NZ_CABMAB010000039.1"/>
</dbReference>
<dbReference type="Pfam" id="PF00037">
    <property type="entry name" value="Fer4"/>
    <property type="match status" value="2"/>
</dbReference>
<dbReference type="PROSITE" id="PS51379">
    <property type="entry name" value="4FE4S_FER_2"/>
    <property type="match status" value="8"/>
</dbReference>
<dbReference type="CDD" id="cd10549">
    <property type="entry name" value="MtMvhB_like"/>
    <property type="match status" value="2"/>
</dbReference>
<dbReference type="NCBIfam" id="NF042909">
    <property type="entry name" value="FMH_DH_FwdF"/>
    <property type="match status" value="1"/>
</dbReference>
<feature type="domain" description="4Fe-4S ferredoxin-type" evidence="1">
    <location>
        <begin position="52"/>
        <end position="81"/>
    </location>
</feature>
<dbReference type="Proteomes" id="UP000077428">
    <property type="component" value="Unassembled WGS sequence"/>
</dbReference>
<evidence type="ECO:0000313" key="3">
    <source>
        <dbReference type="Proteomes" id="UP000077428"/>
    </source>
</evidence>
<dbReference type="PIRSF" id="PIRSF005658">
    <property type="entry name" value="FwdF"/>
    <property type="match status" value="1"/>
</dbReference>
<dbReference type="PATRIC" id="fig|66851.6.peg.1834"/>
<comment type="caution">
    <text evidence="2">The sequence shown here is derived from an EMBL/GenBank/DDBJ whole genome shotgun (WGS) entry which is preliminary data.</text>
</comment>
<dbReference type="PROSITE" id="PS00198">
    <property type="entry name" value="4FE4S_FER_1"/>
    <property type="match status" value="4"/>
</dbReference>
<evidence type="ECO:0000259" key="1">
    <source>
        <dbReference type="PROSITE" id="PS51379"/>
    </source>
</evidence>
<dbReference type="InterPro" id="IPR052977">
    <property type="entry name" value="Polyferredoxin-like_ET"/>
</dbReference>
<gene>
    <name evidence="2" type="primary">nuoI_2</name>
    <name evidence="2" type="ORF">MBORA_16810</name>
</gene>
<organism evidence="2 3">
    <name type="scientific">Methanobrevibacter oralis</name>
    <dbReference type="NCBI Taxonomy" id="66851"/>
    <lineage>
        <taxon>Archaea</taxon>
        <taxon>Methanobacteriati</taxon>
        <taxon>Methanobacteriota</taxon>
        <taxon>Methanomada group</taxon>
        <taxon>Methanobacteria</taxon>
        <taxon>Methanobacteriales</taxon>
        <taxon>Methanobacteriaceae</taxon>
        <taxon>Methanobrevibacter</taxon>
    </lineage>
</organism>
<feature type="domain" description="4Fe-4S ferredoxin-type" evidence="1">
    <location>
        <begin position="135"/>
        <end position="164"/>
    </location>
</feature>
<name>A0A165ZKR8_METOA</name>
<dbReference type="OrthoDB" id="23833at2157"/>
<evidence type="ECO:0000313" key="2">
    <source>
        <dbReference type="EMBL" id="KZX10844.1"/>
    </source>
</evidence>